<dbReference type="InterPro" id="IPR015919">
    <property type="entry name" value="Cadherin-like_sf"/>
</dbReference>
<evidence type="ECO:0000256" key="17">
    <source>
        <dbReference type="ARBA" id="ARBA00023034"/>
    </source>
</evidence>
<feature type="domain" description="Cadherin" evidence="26">
    <location>
        <begin position="790"/>
        <end position="901"/>
    </location>
</feature>
<evidence type="ECO:0000256" key="9">
    <source>
        <dbReference type="ARBA" id="ARBA00022723"/>
    </source>
</evidence>
<feature type="domain" description="Cadherin" evidence="26">
    <location>
        <begin position="68"/>
        <end position="145"/>
    </location>
</feature>
<dbReference type="GO" id="GO:0005794">
    <property type="term" value="C:Golgi apparatus"/>
    <property type="evidence" value="ECO:0007669"/>
    <property type="project" value="UniProtKB-SubCell"/>
</dbReference>
<comment type="subcellular location">
    <subcellularLocation>
        <location evidence="4">Cell junction</location>
        <location evidence="4">Adherens junction</location>
    </subcellularLocation>
    <subcellularLocation>
        <location evidence="2 22">Cell membrane</location>
        <topology evidence="2 22">Single-pass type I membrane protein</topology>
    </subcellularLocation>
    <subcellularLocation>
        <location evidence="3">Cytoplasm</location>
    </subcellularLocation>
    <subcellularLocation>
        <location evidence="1">Endosome</location>
    </subcellularLocation>
    <subcellularLocation>
        <location evidence="5">Golgi apparatus</location>
        <location evidence="5">trans-Golgi network</location>
    </subcellularLocation>
</comment>
<accession>A0A9D3MK52</accession>
<evidence type="ECO:0000259" key="26">
    <source>
        <dbReference type="PROSITE" id="PS50268"/>
    </source>
</evidence>
<keyword evidence="16 25" id="KW-1133">Transmembrane helix</keyword>
<evidence type="ECO:0000256" key="25">
    <source>
        <dbReference type="SAM" id="Phobius"/>
    </source>
</evidence>
<keyword evidence="18 25" id="KW-0472">Membrane</keyword>
<evidence type="ECO:0000256" key="16">
    <source>
        <dbReference type="ARBA" id="ARBA00022989"/>
    </source>
</evidence>
<evidence type="ECO:0000256" key="14">
    <source>
        <dbReference type="ARBA" id="ARBA00022889"/>
    </source>
</evidence>
<dbReference type="InterPro" id="IPR002126">
    <property type="entry name" value="Cadherin-like_dom"/>
</dbReference>
<sequence>MSTDTVIHEPGYNHHYGQSTAGIIIPSHVTGLSNSAPRSIPALPVLVFPHSSKGLKRRKRDWVIPPISVSENDRGPFPKLMVQIRSSRDKEVKVQYSITGPGADQPPVGLFTMNRGYWLALASRAEDPMDIIINVIDQNDNKPEFTMDPFLGDVAESSPKGFEFMKVTAIDKDEPGSANADIRYKLLTQNPESPKADMFFINPSTGGIQLNSDGLDRENFPKYTLIIQAADMMGKGLATTCTAIVTVTDSNDNAPQFVHSSYTVSVPENEVGVEVVKMPVTDGDEPHTPAWTTKYRIIDGNNGGFFNVSTGPSKLEGIITTVKGLDFEKNARYTLLVTVENDAPFATRLPTSTATVIVNVEDVNEAPVFNPVERVVIKPENLEVGADIIAYTATDPDTARNQKVWYKSGYDPAGWLSVDKETGLIKVRSPMDRESPFVIGGKYRALINAIDNDDIPATGTGTLLIELEDVNDNAPTIEERTITICNQESQPVTLSVSDRDGPGFAAPFRAELRGSSETMWTVRMNDTKTGIILKLRTIVEDNVYTIVLRVYDNQGLFSDNTITASTASSHVGFPDCFAARCSHCRGRRRAPFPSDEKVPRLSDHRSPLTGAVVLQEGQDGLSPHPWGSRGVEKPAAVPGTHEPQHRQGDVTPAQSVSSPDVLIFPALWVTQSSGNLRRRKRDWVIPPINIPENDRGPFPKTVVQIRSSNAKKMEVTYSITGPGADRSPEGIFTIDRRSGMLFVTKLLDREKKDSYVLLAHAVAVGIGQAEEPMELVIRVTDQNDNKPEFTHNPFLGHVTEGALPDSAFMKVTATDKDDPTTDNGIVRYKIVSQEPRLPSPSMFSVNAVSGVVSVAAAGLDREAYPEYKLVIQVADMEGTGLSNTCTAIVTVTDSNDNAPQFVDSTYSGSVRENEKGEAVVKMTVTDEDEPHTPAWSTKYTIIRGNEGGLFGVHTGPGKMEGLITTAKGLDFENKKKHTLLVTVENEAPFAARLPTSTATVTVNVEDVNEPPVFTPAEKVVKVPEDSTVGSDLTEYAAKDPDSAMKQTVRFQIEDDPARWLTINKGTGLIRVKRPMDRESSFVKDGKYKATILAYDDDVVPATGTGTLIVDLDDVNDNSPLVDQREVSICNEQPDPARLSVIDADGPGNAGPFDVELLGESRNNWTARVNSTSGSVIDLMLKRKLDPGEYHVVLRIYDAGMHFQDSTVSAEVCQCKGSVSTCVRHPPSPHTGGPLSVGVLGAILGLLLLVLLLLMFLRRRSRPMKEEPLLHDDVRDNLHYYDEEGGGEEDQEYDLSQLHRGLDNRPGVFRNDVAPTLVPVPLYRPRPEENEEIGNFIEDNLKAADGDPTAPPYDSLLVFDYEGGGSEAGSLSSLNSSSSGEDQDYDCLDEWGPRFKKLADMYCSGEHCDSETLPSKVVWV</sequence>
<keyword evidence="15" id="KW-0965">Cell junction</keyword>
<dbReference type="GO" id="GO:0007043">
    <property type="term" value="P:cell-cell junction assembly"/>
    <property type="evidence" value="ECO:0007669"/>
    <property type="project" value="TreeGrafter"/>
</dbReference>
<dbReference type="GO" id="GO:0007498">
    <property type="term" value="P:mesoderm development"/>
    <property type="evidence" value="ECO:0007669"/>
    <property type="project" value="UniProtKB-ARBA"/>
</dbReference>
<dbReference type="GO" id="GO:0000902">
    <property type="term" value="P:cell morphogenesis"/>
    <property type="evidence" value="ECO:0007669"/>
    <property type="project" value="TreeGrafter"/>
</dbReference>
<keyword evidence="17" id="KW-0333">Golgi apparatus</keyword>
<keyword evidence="9" id="KW-0479">Metal-binding</keyword>
<dbReference type="GO" id="GO:0016342">
    <property type="term" value="C:catenin complex"/>
    <property type="evidence" value="ECO:0007669"/>
    <property type="project" value="TreeGrafter"/>
</dbReference>
<dbReference type="GO" id="GO:0007156">
    <property type="term" value="P:homophilic cell adhesion via plasma membrane adhesion molecules"/>
    <property type="evidence" value="ECO:0007669"/>
    <property type="project" value="InterPro"/>
</dbReference>
<dbReference type="PANTHER" id="PTHR24027">
    <property type="entry name" value="CADHERIN-23"/>
    <property type="match status" value="1"/>
</dbReference>
<dbReference type="PANTHER" id="PTHR24027:SF319">
    <property type="entry name" value="CADHERIN-1"/>
    <property type="match status" value="1"/>
</dbReference>
<reference evidence="27" key="1">
    <citation type="submission" date="2021-01" db="EMBL/GenBank/DDBJ databases">
        <title>A chromosome-scale assembly of European eel, Anguilla anguilla.</title>
        <authorList>
            <person name="Henkel C."/>
            <person name="Jong-Raadsen S.A."/>
            <person name="Dufour S."/>
            <person name="Weltzien F.-A."/>
            <person name="Palstra A.P."/>
            <person name="Pelster B."/>
            <person name="Spaink H.P."/>
            <person name="Van Den Thillart G.E."/>
            <person name="Jansen H."/>
            <person name="Zahm M."/>
            <person name="Klopp C."/>
            <person name="Cedric C."/>
            <person name="Louis A."/>
            <person name="Berthelot C."/>
            <person name="Parey E."/>
            <person name="Roest Crollius H."/>
            <person name="Montfort J."/>
            <person name="Robinson-Rechavi M."/>
            <person name="Bucao C."/>
            <person name="Bouchez O."/>
            <person name="Gislard M."/>
            <person name="Lluch J."/>
            <person name="Milhes M."/>
            <person name="Lampietro C."/>
            <person name="Lopez Roques C."/>
            <person name="Donnadieu C."/>
            <person name="Braasch I."/>
            <person name="Desvignes T."/>
            <person name="Postlethwait J."/>
            <person name="Bobe J."/>
            <person name="Guiguen Y."/>
            <person name="Dirks R."/>
        </authorList>
    </citation>
    <scope>NUCLEOTIDE SEQUENCE</scope>
    <source>
        <strain evidence="27">Tag_6206</strain>
        <tissue evidence="27">Liver</tissue>
    </source>
</reference>
<comment type="caution">
    <text evidence="27">The sequence shown here is derived from an EMBL/GenBank/DDBJ whole genome shotgun (WGS) entry which is preliminary data.</text>
</comment>
<dbReference type="Gene3D" id="4.10.900.10">
    <property type="entry name" value="TCF3-CBD (Catenin binding domain)"/>
    <property type="match status" value="1"/>
</dbReference>
<proteinExistence type="predicted"/>
<dbReference type="Proteomes" id="UP001044222">
    <property type="component" value="Unassembled WGS sequence"/>
</dbReference>
<feature type="domain" description="Cadherin" evidence="26">
    <location>
        <begin position="682"/>
        <end position="789"/>
    </location>
</feature>
<dbReference type="GO" id="GO:0007398">
    <property type="term" value="P:ectoderm development"/>
    <property type="evidence" value="ECO:0007669"/>
    <property type="project" value="UniProtKB-ARBA"/>
</dbReference>
<keyword evidence="8 22" id="KW-0812">Transmembrane</keyword>
<feature type="domain" description="Cadherin" evidence="26">
    <location>
        <begin position="146"/>
        <end position="257"/>
    </location>
</feature>
<evidence type="ECO:0000256" key="1">
    <source>
        <dbReference type="ARBA" id="ARBA00004177"/>
    </source>
</evidence>
<dbReference type="SMART" id="SM00112">
    <property type="entry name" value="CA"/>
    <property type="match status" value="7"/>
</dbReference>
<dbReference type="InterPro" id="IPR039808">
    <property type="entry name" value="Cadherin"/>
</dbReference>
<evidence type="ECO:0000256" key="7">
    <source>
        <dbReference type="ARBA" id="ARBA00022490"/>
    </source>
</evidence>
<dbReference type="GO" id="GO:0060027">
    <property type="term" value="P:convergent extension involved in gastrulation"/>
    <property type="evidence" value="ECO:0007669"/>
    <property type="project" value="UniProtKB-ARBA"/>
</dbReference>
<dbReference type="GO" id="GO:0030010">
    <property type="term" value="P:establishment of cell polarity"/>
    <property type="evidence" value="ECO:0007669"/>
    <property type="project" value="UniProtKB-ARBA"/>
</dbReference>
<dbReference type="PROSITE" id="PS00232">
    <property type="entry name" value="CADHERIN_1"/>
    <property type="match status" value="4"/>
</dbReference>
<dbReference type="FunFam" id="4.10.900.10:FF:000001">
    <property type="entry name" value="Cadherin 2"/>
    <property type="match status" value="1"/>
</dbReference>
<dbReference type="InterPro" id="IPR027397">
    <property type="entry name" value="Catenin-bd_sf"/>
</dbReference>
<dbReference type="GO" id="GO:0005509">
    <property type="term" value="F:calcium ion binding"/>
    <property type="evidence" value="ECO:0007669"/>
    <property type="project" value="UniProtKB-UniRule"/>
</dbReference>
<evidence type="ECO:0000313" key="28">
    <source>
        <dbReference type="Proteomes" id="UP001044222"/>
    </source>
</evidence>
<evidence type="ECO:0000256" key="21">
    <source>
        <dbReference type="PROSITE-ProRule" id="PRU00043"/>
    </source>
</evidence>
<evidence type="ECO:0000256" key="20">
    <source>
        <dbReference type="ARBA" id="ARBA00023893"/>
    </source>
</evidence>
<evidence type="ECO:0000256" key="2">
    <source>
        <dbReference type="ARBA" id="ARBA00004251"/>
    </source>
</evidence>
<feature type="domain" description="Cadherin" evidence="26">
    <location>
        <begin position="370"/>
        <end position="477"/>
    </location>
</feature>
<comment type="function">
    <text evidence="23">Cadherins are calcium-dependent cell adhesion proteins.</text>
</comment>
<evidence type="ECO:0000313" key="27">
    <source>
        <dbReference type="EMBL" id="KAG5849337.1"/>
    </source>
</evidence>
<dbReference type="SUPFAM" id="SSF49313">
    <property type="entry name" value="Cadherin-like"/>
    <property type="match status" value="9"/>
</dbReference>
<dbReference type="FunFam" id="2.60.40.60:FF:000022">
    <property type="entry name" value="Cadherin 2"/>
    <property type="match status" value="2"/>
</dbReference>
<feature type="domain" description="Cadherin" evidence="26">
    <location>
        <begin position="1014"/>
        <end position="1121"/>
    </location>
</feature>
<dbReference type="GO" id="GO:0008013">
    <property type="term" value="F:beta-catenin binding"/>
    <property type="evidence" value="ECO:0007669"/>
    <property type="project" value="TreeGrafter"/>
</dbReference>
<evidence type="ECO:0000256" key="19">
    <source>
        <dbReference type="ARBA" id="ARBA00023180"/>
    </source>
</evidence>
<dbReference type="GO" id="GO:0042074">
    <property type="term" value="P:cell migration involved in gastrulation"/>
    <property type="evidence" value="ECO:0007669"/>
    <property type="project" value="UniProtKB-ARBA"/>
</dbReference>
<keyword evidence="7" id="KW-0963">Cytoplasm</keyword>
<feature type="domain" description="Cadherin" evidence="26">
    <location>
        <begin position="258"/>
        <end position="369"/>
    </location>
</feature>
<dbReference type="FunFam" id="2.60.40.60:FF:000011">
    <property type="entry name" value="Cadherin 1"/>
    <property type="match status" value="2"/>
</dbReference>
<evidence type="ECO:0000256" key="6">
    <source>
        <dbReference type="ARBA" id="ARBA00022475"/>
    </source>
</evidence>
<name>A0A9D3MK52_ANGAN</name>
<evidence type="ECO:0000256" key="22">
    <source>
        <dbReference type="RuleBase" id="RU003318"/>
    </source>
</evidence>
<dbReference type="PROSITE" id="PS50268">
    <property type="entry name" value="CADHERIN_2"/>
    <property type="match status" value="8"/>
</dbReference>
<dbReference type="GO" id="GO:0001764">
    <property type="term" value="P:neuron migration"/>
    <property type="evidence" value="ECO:0007669"/>
    <property type="project" value="UniProtKB-ARBA"/>
</dbReference>
<dbReference type="GO" id="GO:0034332">
    <property type="term" value="P:adherens junction organization"/>
    <property type="evidence" value="ECO:0007669"/>
    <property type="project" value="UniProtKB-ARBA"/>
</dbReference>
<evidence type="ECO:0000256" key="11">
    <source>
        <dbReference type="ARBA" id="ARBA00022737"/>
    </source>
</evidence>
<dbReference type="FunFam" id="2.60.40.60:FF:000095">
    <property type="entry name" value="Cadherin 13"/>
    <property type="match status" value="2"/>
</dbReference>
<dbReference type="GO" id="GO:0044331">
    <property type="term" value="P:cell-cell adhesion mediated by cadherin"/>
    <property type="evidence" value="ECO:0007669"/>
    <property type="project" value="TreeGrafter"/>
</dbReference>
<dbReference type="InterPro" id="IPR000233">
    <property type="entry name" value="Cadherin_Y-type_LIR"/>
</dbReference>
<dbReference type="Pfam" id="PF00028">
    <property type="entry name" value="Cadherin"/>
    <property type="match status" value="7"/>
</dbReference>
<feature type="transmembrane region" description="Helical" evidence="25">
    <location>
        <begin position="1234"/>
        <end position="1256"/>
    </location>
</feature>
<evidence type="ECO:0000256" key="23">
    <source>
        <dbReference type="RuleBase" id="RU004357"/>
    </source>
</evidence>
<evidence type="ECO:0000256" key="10">
    <source>
        <dbReference type="ARBA" id="ARBA00022729"/>
    </source>
</evidence>
<dbReference type="Gene3D" id="2.60.40.60">
    <property type="entry name" value="Cadherins"/>
    <property type="match status" value="10"/>
</dbReference>
<protein>
    <recommendedName>
        <fullName evidence="20">Cadherin-1</fullName>
    </recommendedName>
</protein>
<evidence type="ECO:0000256" key="18">
    <source>
        <dbReference type="ARBA" id="ARBA00023136"/>
    </source>
</evidence>
<dbReference type="GO" id="GO:0016339">
    <property type="term" value="P:calcium-dependent cell-cell adhesion via plasma membrane cell adhesion molecules"/>
    <property type="evidence" value="ECO:0007669"/>
    <property type="project" value="TreeGrafter"/>
</dbReference>
<keyword evidence="10" id="KW-0732">Signal</keyword>
<dbReference type="GO" id="GO:0005912">
    <property type="term" value="C:adherens junction"/>
    <property type="evidence" value="ECO:0007669"/>
    <property type="project" value="UniProtKB-SubCell"/>
</dbReference>
<keyword evidence="6" id="KW-1003">Cell membrane</keyword>
<dbReference type="PRINTS" id="PR00205">
    <property type="entry name" value="CADHERIN"/>
</dbReference>
<evidence type="ECO:0000256" key="3">
    <source>
        <dbReference type="ARBA" id="ARBA00004496"/>
    </source>
</evidence>
<dbReference type="Pfam" id="PF01049">
    <property type="entry name" value="CADH_Y-type_LIR"/>
    <property type="match status" value="1"/>
</dbReference>
<dbReference type="GO" id="GO:0045296">
    <property type="term" value="F:cadherin binding"/>
    <property type="evidence" value="ECO:0007669"/>
    <property type="project" value="TreeGrafter"/>
</dbReference>
<dbReference type="FunFam" id="2.60.40.60:FF:000019">
    <property type="entry name" value="Cadherin 2"/>
    <property type="match status" value="2"/>
</dbReference>
<evidence type="ECO:0000256" key="24">
    <source>
        <dbReference type="SAM" id="MobiDB-lite"/>
    </source>
</evidence>
<feature type="region of interest" description="Disordered" evidence="24">
    <location>
        <begin position="617"/>
        <end position="656"/>
    </location>
</feature>
<evidence type="ECO:0000256" key="13">
    <source>
        <dbReference type="ARBA" id="ARBA00022837"/>
    </source>
</evidence>
<keyword evidence="28" id="KW-1185">Reference proteome</keyword>
<feature type="domain" description="Cadherin" evidence="26">
    <location>
        <begin position="902"/>
        <end position="1013"/>
    </location>
</feature>
<dbReference type="EMBL" id="JAFIRN010000005">
    <property type="protein sequence ID" value="KAG5849337.1"/>
    <property type="molecule type" value="Genomic_DNA"/>
</dbReference>
<keyword evidence="14 22" id="KW-0130">Cell adhesion</keyword>
<evidence type="ECO:0000256" key="15">
    <source>
        <dbReference type="ARBA" id="ARBA00022949"/>
    </source>
</evidence>
<dbReference type="InterPro" id="IPR020894">
    <property type="entry name" value="Cadherin_CS"/>
</dbReference>
<keyword evidence="11" id="KW-0677">Repeat</keyword>
<keyword evidence="19" id="KW-0325">Glycoprotein</keyword>
<evidence type="ECO:0000256" key="12">
    <source>
        <dbReference type="ARBA" id="ARBA00022753"/>
    </source>
</evidence>
<evidence type="ECO:0000256" key="5">
    <source>
        <dbReference type="ARBA" id="ARBA00004601"/>
    </source>
</evidence>
<dbReference type="CDD" id="cd11304">
    <property type="entry name" value="Cadherin_repeat"/>
    <property type="match status" value="6"/>
</dbReference>
<evidence type="ECO:0000256" key="4">
    <source>
        <dbReference type="ARBA" id="ARBA00004536"/>
    </source>
</evidence>
<dbReference type="GO" id="GO:0005768">
    <property type="term" value="C:endosome"/>
    <property type="evidence" value="ECO:0007669"/>
    <property type="project" value="UniProtKB-SubCell"/>
</dbReference>
<evidence type="ECO:0000256" key="8">
    <source>
        <dbReference type="ARBA" id="ARBA00022692"/>
    </source>
</evidence>
<keyword evidence="12" id="KW-0967">Endosome</keyword>
<gene>
    <name evidence="27" type="ORF">ANANG_G00109150</name>
</gene>
<keyword evidence="13 21" id="KW-0106">Calcium</keyword>
<dbReference type="GO" id="GO:0001841">
    <property type="term" value="P:neural tube formation"/>
    <property type="evidence" value="ECO:0007669"/>
    <property type="project" value="UniProtKB-ARBA"/>
</dbReference>
<organism evidence="27 28">
    <name type="scientific">Anguilla anguilla</name>
    <name type="common">European freshwater eel</name>
    <name type="synonym">Muraena anguilla</name>
    <dbReference type="NCBI Taxonomy" id="7936"/>
    <lineage>
        <taxon>Eukaryota</taxon>
        <taxon>Metazoa</taxon>
        <taxon>Chordata</taxon>
        <taxon>Craniata</taxon>
        <taxon>Vertebrata</taxon>
        <taxon>Euteleostomi</taxon>
        <taxon>Actinopterygii</taxon>
        <taxon>Neopterygii</taxon>
        <taxon>Teleostei</taxon>
        <taxon>Anguilliformes</taxon>
        <taxon>Anguillidae</taxon>
        <taxon>Anguilla</taxon>
    </lineage>
</organism>